<reference evidence="2" key="1">
    <citation type="journal article" date="2016" name="Nature">
        <title>The genome of the seagrass Zostera marina reveals angiosperm adaptation to the sea.</title>
        <authorList>
            <person name="Olsen J.L."/>
            <person name="Rouze P."/>
            <person name="Verhelst B."/>
            <person name="Lin Y.-C."/>
            <person name="Bayer T."/>
            <person name="Collen J."/>
            <person name="Dattolo E."/>
            <person name="De Paoli E."/>
            <person name="Dittami S."/>
            <person name="Maumus F."/>
            <person name="Michel G."/>
            <person name="Kersting A."/>
            <person name="Lauritano C."/>
            <person name="Lohaus R."/>
            <person name="Toepel M."/>
            <person name="Tonon T."/>
            <person name="Vanneste K."/>
            <person name="Amirebrahimi M."/>
            <person name="Brakel J."/>
            <person name="Bostroem C."/>
            <person name="Chovatia M."/>
            <person name="Grimwood J."/>
            <person name="Jenkins J.W."/>
            <person name="Jueterbock A."/>
            <person name="Mraz A."/>
            <person name="Stam W.T."/>
            <person name="Tice H."/>
            <person name="Bornberg-Bauer E."/>
            <person name="Green P.J."/>
            <person name="Pearson G.A."/>
            <person name="Procaccini G."/>
            <person name="Duarte C.M."/>
            <person name="Schmutz J."/>
            <person name="Reusch T.B.H."/>
            <person name="Van de Peer Y."/>
        </authorList>
    </citation>
    <scope>NUCLEOTIDE SEQUENCE [LARGE SCALE GENOMIC DNA]</scope>
    <source>
        <strain evidence="2">cv. Finnish</strain>
    </source>
</reference>
<comment type="caution">
    <text evidence="1">The sequence shown here is derived from an EMBL/GenBank/DDBJ whole genome shotgun (WGS) entry which is preliminary data.</text>
</comment>
<keyword evidence="2" id="KW-1185">Reference proteome</keyword>
<dbReference type="STRING" id="29655.A0A0K9P9P7"/>
<organism evidence="1 2">
    <name type="scientific">Zostera marina</name>
    <name type="common">Eelgrass</name>
    <dbReference type="NCBI Taxonomy" id="29655"/>
    <lineage>
        <taxon>Eukaryota</taxon>
        <taxon>Viridiplantae</taxon>
        <taxon>Streptophyta</taxon>
        <taxon>Embryophyta</taxon>
        <taxon>Tracheophyta</taxon>
        <taxon>Spermatophyta</taxon>
        <taxon>Magnoliopsida</taxon>
        <taxon>Liliopsida</taxon>
        <taxon>Zosteraceae</taxon>
        <taxon>Zostera</taxon>
    </lineage>
</organism>
<dbReference type="InterPro" id="IPR021109">
    <property type="entry name" value="Peptidase_aspartic_dom_sf"/>
</dbReference>
<dbReference type="OrthoDB" id="2747330at2759"/>
<dbReference type="SUPFAM" id="SSF50630">
    <property type="entry name" value="Acid proteases"/>
    <property type="match status" value="1"/>
</dbReference>
<dbReference type="EMBL" id="LFYR01001020">
    <property type="protein sequence ID" value="KMZ65681.1"/>
    <property type="molecule type" value="Genomic_DNA"/>
</dbReference>
<proteinExistence type="predicted"/>
<dbReference type="Gene3D" id="2.40.70.10">
    <property type="entry name" value="Acid Proteases"/>
    <property type="match status" value="1"/>
</dbReference>
<evidence type="ECO:0000313" key="1">
    <source>
        <dbReference type="EMBL" id="KMZ65681.1"/>
    </source>
</evidence>
<sequence length="202" mass="22654">MNRWDLLGMNRGDLSMVTQMVTRRFSYCISDQDSSGILLIGDTELPFSLSLNYLWRRWVAGNLAFDMSDGLQPDFNPSLQPDCNRTATGLQPIAGHRELQPDFNPSLVIANCNRTSTHRWSSRTATRLQPIGLQPECIITGLQPIAGHRELQPDFNPSLVIANCNRTSTHRWSSRTATGFQPIAGHRELQPDFNPSGFNRSA</sequence>
<name>A0A0K9P9P7_ZOSMR</name>
<evidence type="ECO:0000313" key="2">
    <source>
        <dbReference type="Proteomes" id="UP000036987"/>
    </source>
</evidence>
<protein>
    <submittedName>
        <fullName evidence="1">Uncharacterized protein</fullName>
    </submittedName>
</protein>
<dbReference type="Proteomes" id="UP000036987">
    <property type="component" value="Unassembled WGS sequence"/>
</dbReference>
<dbReference type="AlphaFoldDB" id="A0A0K9P9P7"/>
<gene>
    <name evidence="1" type="ORF">ZOSMA_313G00310</name>
</gene>
<accession>A0A0K9P9P7</accession>